<protein>
    <recommendedName>
        <fullName evidence="14">Peptide O-xylosyltransferase</fullName>
    </recommendedName>
</protein>
<keyword evidence="11" id="KW-0472">Membrane</keyword>
<keyword evidence="9" id="KW-1133">Transmembrane helix</keyword>
<comment type="subcellular location">
    <subcellularLocation>
        <location evidence="2">Endoplasmic reticulum membrane</location>
        <topology evidence="2">Single-pass type II membrane protein</topology>
    </subcellularLocation>
    <subcellularLocation>
        <location evidence="1">Golgi apparatus membrane</location>
        <topology evidence="1">Single-pass type II membrane protein</topology>
    </subcellularLocation>
</comment>
<evidence type="ECO:0000256" key="6">
    <source>
        <dbReference type="ARBA" id="ARBA00022723"/>
    </source>
</evidence>
<keyword evidence="12" id="KW-1015">Disulfide bond</keyword>
<dbReference type="InterPro" id="IPR003406">
    <property type="entry name" value="Glyco_trans_14"/>
</dbReference>
<dbReference type="PANTHER" id="PTHR46025:SF3">
    <property type="entry name" value="XYLOSYLTRANSFERASE OXT"/>
    <property type="match status" value="1"/>
</dbReference>
<evidence type="ECO:0000256" key="3">
    <source>
        <dbReference type="ARBA" id="ARBA00022676"/>
    </source>
</evidence>
<evidence type="ECO:0000256" key="14">
    <source>
        <dbReference type="ARBA" id="ARBA00042865"/>
    </source>
</evidence>
<evidence type="ECO:0000256" key="9">
    <source>
        <dbReference type="ARBA" id="ARBA00022989"/>
    </source>
</evidence>
<evidence type="ECO:0000313" key="16">
    <source>
        <dbReference type="Proteomes" id="UP000635665"/>
    </source>
</evidence>
<evidence type="ECO:0000256" key="13">
    <source>
        <dbReference type="ARBA" id="ARBA00023180"/>
    </source>
</evidence>
<evidence type="ECO:0000256" key="12">
    <source>
        <dbReference type="ARBA" id="ARBA00023157"/>
    </source>
</evidence>
<keyword evidence="6" id="KW-0479">Metal-binding</keyword>
<keyword evidence="5" id="KW-0812">Transmembrane</keyword>
<proteinExistence type="predicted"/>
<evidence type="ECO:0000256" key="7">
    <source>
        <dbReference type="ARBA" id="ARBA00022824"/>
    </source>
</evidence>
<keyword evidence="13" id="KW-0325">Glycoprotein</keyword>
<evidence type="ECO:0000256" key="10">
    <source>
        <dbReference type="ARBA" id="ARBA00023034"/>
    </source>
</evidence>
<dbReference type="Proteomes" id="UP000635665">
    <property type="component" value="Unassembled WGS sequence"/>
</dbReference>
<evidence type="ECO:0000256" key="2">
    <source>
        <dbReference type="ARBA" id="ARBA00004648"/>
    </source>
</evidence>
<evidence type="ECO:0000256" key="11">
    <source>
        <dbReference type="ARBA" id="ARBA00023136"/>
    </source>
</evidence>
<gene>
    <name evidence="15" type="ORF">I6U50_00115</name>
</gene>
<keyword evidence="16" id="KW-1185">Reference proteome</keyword>
<sequence length="320" mass="38092">MNISYLILAHKNPSQFHRMVKKLDAENVYFFVHIDKTADDVPFKQAFINYKNVFFIEEEKRMITPWSSIGICKVTLLLLNKVIKKFTSNTYCVLLSGQDYPLNNNKHIYNFYQSNYGNNYIVAEEIKDIWPEWANRFERYNFHLPNKRLNRGIFPIFDSRFLTLRNFKHIFYLLRNLGFTTTVNTVFKPKRIHPNYLEPKGGDTWWALPVETVIEIINYLKKNPDLLEYHAYTHVPDETLFASIVNKLKEKEQIKTTNTYTNWLRNDVELPVTFKENDFEELKQASKNYLFARKFDVAQDSAILNKLDQYINHQKTNISS</sequence>
<keyword evidence="7" id="KW-0256">Endoplasmic reticulum</keyword>
<dbReference type="EMBL" id="JAEHNY010000001">
    <property type="protein sequence ID" value="MBI6118423.1"/>
    <property type="molecule type" value="Genomic_DNA"/>
</dbReference>
<evidence type="ECO:0000256" key="1">
    <source>
        <dbReference type="ARBA" id="ARBA00004323"/>
    </source>
</evidence>
<dbReference type="RefSeq" id="WP_198637421.1">
    <property type="nucleotide sequence ID" value="NZ_JAEHNY010000001.1"/>
</dbReference>
<keyword evidence="4" id="KW-0808">Transferase</keyword>
<name>A0ABS0TBK7_9FLAO</name>
<organism evidence="15 16">
    <name type="scientific">Salegentibacter maritimus</name>
    <dbReference type="NCBI Taxonomy" id="2794347"/>
    <lineage>
        <taxon>Bacteria</taxon>
        <taxon>Pseudomonadati</taxon>
        <taxon>Bacteroidota</taxon>
        <taxon>Flavobacteriia</taxon>
        <taxon>Flavobacteriales</taxon>
        <taxon>Flavobacteriaceae</taxon>
        <taxon>Salegentibacter</taxon>
    </lineage>
</organism>
<keyword evidence="8" id="KW-0735">Signal-anchor</keyword>
<evidence type="ECO:0000313" key="15">
    <source>
        <dbReference type="EMBL" id="MBI6118423.1"/>
    </source>
</evidence>
<accession>A0ABS0TBK7</accession>
<evidence type="ECO:0000256" key="8">
    <source>
        <dbReference type="ARBA" id="ARBA00022968"/>
    </source>
</evidence>
<comment type="caution">
    <text evidence="15">The sequence shown here is derived from an EMBL/GenBank/DDBJ whole genome shotgun (WGS) entry which is preliminary data.</text>
</comment>
<evidence type="ECO:0000256" key="4">
    <source>
        <dbReference type="ARBA" id="ARBA00022679"/>
    </source>
</evidence>
<dbReference type="InterPro" id="IPR043538">
    <property type="entry name" value="XYLT"/>
</dbReference>
<dbReference type="Pfam" id="PF02485">
    <property type="entry name" value="Branch"/>
    <property type="match status" value="1"/>
</dbReference>
<evidence type="ECO:0000256" key="5">
    <source>
        <dbReference type="ARBA" id="ARBA00022692"/>
    </source>
</evidence>
<keyword evidence="10" id="KW-0333">Golgi apparatus</keyword>
<reference evidence="15 16" key="1">
    <citation type="submission" date="2020-12" db="EMBL/GenBank/DDBJ databases">
        <title>Salegentibacter orientalis sp. nov., isolated from costal sediment.</title>
        <authorList>
            <person name="Lian F.-B."/>
        </authorList>
    </citation>
    <scope>NUCLEOTIDE SEQUENCE [LARGE SCALE GENOMIC DNA]</scope>
    <source>
        <strain evidence="15 16">F60176</strain>
    </source>
</reference>
<dbReference type="PANTHER" id="PTHR46025">
    <property type="entry name" value="XYLOSYLTRANSFERASE OXT"/>
    <property type="match status" value="1"/>
</dbReference>
<keyword evidence="3" id="KW-0328">Glycosyltransferase</keyword>